<sequence length="71" mass="8454">MLIGPLFYIAKRETEREREREREREDSRGDEESFTCCCCCYRAWATRASHRAGSELIYMLLLLYNVVRRGS</sequence>
<dbReference type="EMBL" id="JBJJXI010000032">
    <property type="protein sequence ID" value="KAL3402838.1"/>
    <property type="molecule type" value="Genomic_DNA"/>
</dbReference>
<dbReference type="AlphaFoldDB" id="A0ABD2XDA9"/>
<organism evidence="1 2">
    <name type="scientific">Trichogramma kaykai</name>
    <dbReference type="NCBI Taxonomy" id="54128"/>
    <lineage>
        <taxon>Eukaryota</taxon>
        <taxon>Metazoa</taxon>
        <taxon>Ecdysozoa</taxon>
        <taxon>Arthropoda</taxon>
        <taxon>Hexapoda</taxon>
        <taxon>Insecta</taxon>
        <taxon>Pterygota</taxon>
        <taxon>Neoptera</taxon>
        <taxon>Endopterygota</taxon>
        <taxon>Hymenoptera</taxon>
        <taxon>Apocrita</taxon>
        <taxon>Proctotrupomorpha</taxon>
        <taxon>Chalcidoidea</taxon>
        <taxon>Trichogrammatidae</taxon>
        <taxon>Trichogramma</taxon>
    </lineage>
</organism>
<evidence type="ECO:0000313" key="1">
    <source>
        <dbReference type="EMBL" id="KAL3402838.1"/>
    </source>
</evidence>
<gene>
    <name evidence="1" type="ORF">TKK_004009</name>
</gene>
<accession>A0ABD2XDA9</accession>
<protein>
    <submittedName>
        <fullName evidence="1">Uncharacterized protein</fullName>
    </submittedName>
</protein>
<keyword evidence="2" id="KW-1185">Reference proteome</keyword>
<name>A0ABD2XDA9_9HYME</name>
<comment type="caution">
    <text evidence="1">The sequence shown here is derived from an EMBL/GenBank/DDBJ whole genome shotgun (WGS) entry which is preliminary data.</text>
</comment>
<proteinExistence type="predicted"/>
<evidence type="ECO:0000313" key="2">
    <source>
        <dbReference type="Proteomes" id="UP001627154"/>
    </source>
</evidence>
<dbReference type="Proteomes" id="UP001627154">
    <property type="component" value="Unassembled WGS sequence"/>
</dbReference>
<reference evidence="1 2" key="1">
    <citation type="journal article" date="2024" name="bioRxiv">
        <title>A reference genome for Trichogramma kaykai: A tiny desert-dwelling parasitoid wasp with competing sex-ratio distorters.</title>
        <authorList>
            <person name="Culotta J."/>
            <person name="Lindsey A.R."/>
        </authorList>
    </citation>
    <scope>NUCLEOTIDE SEQUENCE [LARGE SCALE GENOMIC DNA]</scope>
    <source>
        <strain evidence="1 2">KSX58</strain>
    </source>
</reference>